<evidence type="ECO:0008006" key="3">
    <source>
        <dbReference type="Google" id="ProtNLM"/>
    </source>
</evidence>
<protein>
    <recommendedName>
        <fullName evidence="3">DUF2931 domain containing protein</fullName>
    </recommendedName>
</protein>
<proteinExistence type="predicted"/>
<reference evidence="1 2" key="1">
    <citation type="submission" date="2016-10" db="EMBL/GenBank/DDBJ databases">
        <authorList>
            <person name="Varghese N."/>
            <person name="Submissions S."/>
        </authorList>
    </citation>
    <scope>NUCLEOTIDE SEQUENCE [LARGE SCALE GENOMIC DNA]</scope>
    <source>
        <strain evidence="1 2">CGMCC 1.6859</strain>
    </source>
</reference>
<accession>A0ABY0LLP4</accession>
<keyword evidence="2" id="KW-1185">Reference proteome</keyword>
<dbReference type="Pfam" id="PF11153">
    <property type="entry name" value="DUF2931"/>
    <property type="match status" value="1"/>
</dbReference>
<gene>
    <name evidence="1" type="ORF">SAMN02927916_1588</name>
</gene>
<comment type="caution">
    <text evidence="1">The sequence shown here is derived from an EMBL/GenBank/DDBJ whole genome shotgun (WGS) entry which is preliminary data.</text>
</comment>
<dbReference type="InterPro" id="IPR021326">
    <property type="entry name" value="DUF2931"/>
</dbReference>
<dbReference type="Proteomes" id="UP000199307">
    <property type="component" value="Unassembled WGS sequence"/>
</dbReference>
<organism evidence="1 2">
    <name type="scientific">Flavobacterium anhuiense</name>
    <dbReference type="NCBI Taxonomy" id="459526"/>
    <lineage>
        <taxon>Bacteria</taxon>
        <taxon>Pseudomonadati</taxon>
        <taxon>Bacteroidota</taxon>
        <taxon>Flavobacteriia</taxon>
        <taxon>Flavobacteriales</taxon>
        <taxon>Flavobacteriaceae</taxon>
        <taxon>Flavobacterium</taxon>
    </lineage>
</organism>
<name>A0ABY0LLP4_9FLAO</name>
<evidence type="ECO:0000313" key="1">
    <source>
        <dbReference type="EMBL" id="SCY24298.1"/>
    </source>
</evidence>
<dbReference type="EMBL" id="FMVC01000002">
    <property type="protein sequence ID" value="SCY24298.1"/>
    <property type="molecule type" value="Genomic_DNA"/>
</dbReference>
<evidence type="ECO:0000313" key="2">
    <source>
        <dbReference type="Proteomes" id="UP000199307"/>
    </source>
</evidence>
<sequence length="355" mass="41330">MAVVIITMTSYMKKEYEWSAHICAPKEYPIEVYTGAAGGYFFSQMGGFSNSGWGCRIGDSDIKAPVPDRLDMTWLSYVDDKFYTGEWKLPVEKIQQLFDEGYYSKRGLEAKTEAYNIINIGLGPKGMVVVWVAGTDRQVEVARFQASETTLDPKLITEEEKYMFREGYSSHRLENNHVISQDLREYITKNGYPPSEVYEAYREKYLWKPKVILPEGCKISRLYIKMCNGEFEDPFDRPIEQNYRAIPYGFQIFWSVMNGKKEQEYVSRIAFTRDKEYWAKYLEAGGNNEIPSDFNKNEIRKLFKEYIDKNKPAEMVIKIDPTKQTDNSWVTDFYIEQGGQKYNLSQVCQDSGKLN</sequence>